<dbReference type="VEuPathDB" id="AmoebaDB:NAEGRDRAFT_81866"/>
<keyword evidence="2" id="KW-0342">GTP-binding</keyword>
<evidence type="ECO:0000313" key="4">
    <source>
        <dbReference type="Proteomes" id="UP000006671"/>
    </source>
</evidence>
<dbReference type="Pfam" id="PF00071">
    <property type="entry name" value="Ras"/>
    <property type="match status" value="1"/>
</dbReference>
<dbReference type="InterPro" id="IPR001806">
    <property type="entry name" value="Small_GTPase"/>
</dbReference>
<dbReference type="InterPro" id="IPR005225">
    <property type="entry name" value="Small_GTP-bd"/>
</dbReference>
<keyword evidence="4" id="KW-1185">Reference proteome</keyword>
<dbReference type="PRINTS" id="PR00449">
    <property type="entry name" value="RASTRNSFRMNG"/>
</dbReference>
<dbReference type="SMART" id="SM00173">
    <property type="entry name" value="RAS"/>
    <property type="match status" value="1"/>
</dbReference>
<dbReference type="PANTHER" id="PTHR24070">
    <property type="entry name" value="RAS, DI-RAS, AND RHEB FAMILY MEMBERS OF SMALL GTPASE SUPERFAMILY"/>
    <property type="match status" value="1"/>
</dbReference>
<reference evidence="3 4" key="1">
    <citation type="journal article" date="2010" name="Cell">
        <title>The genome of Naegleria gruberi illuminates early eukaryotic versatility.</title>
        <authorList>
            <person name="Fritz-Laylin L.K."/>
            <person name="Prochnik S.E."/>
            <person name="Ginger M.L."/>
            <person name="Dacks J.B."/>
            <person name="Carpenter M.L."/>
            <person name="Field M.C."/>
            <person name="Kuo A."/>
            <person name="Paredez A."/>
            <person name="Chapman J."/>
            <person name="Pham J."/>
            <person name="Shu S."/>
            <person name="Neupane R."/>
            <person name="Cipriano M."/>
            <person name="Mancuso J."/>
            <person name="Tu H."/>
            <person name="Salamov A."/>
            <person name="Lindquist E."/>
            <person name="Shapiro H."/>
            <person name="Lucas S."/>
            <person name="Grigoriev I.V."/>
            <person name="Cande W.Z."/>
            <person name="Fulton C."/>
            <person name="Rokhsar D.S."/>
            <person name="Dawson S.C."/>
        </authorList>
    </citation>
    <scope>NUCLEOTIDE SEQUENCE [LARGE SCALE GENOMIC DNA]</scope>
    <source>
        <strain evidence="3 4">NEG-M</strain>
    </source>
</reference>
<dbReference type="SMART" id="SM00174">
    <property type="entry name" value="RHO"/>
    <property type="match status" value="1"/>
</dbReference>
<gene>
    <name evidence="3" type="ORF">NAEGRDRAFT_81866</name>
</gene>
<dbReference type="NCBIfam" id="TIGR00231">
    <property type="entry name" value="small_GTP"/>
    <property type="match status" value="1"/>
</dbReference>
<dbReference type="KEGG" id="ngr:NAEGRDRAFT_81866"/>
<dbReference type="AlphaFoldDB" id="D2VZT3"/>
<organism evidence="4">
    <name type="scientific">Naegleria gruberi</name>
    <name type="common">Amoeba</name>
    <dbReference type="NCBI Taxonomy" id="5762"/>
    <lineage>
        <taxon>Eukaryota</taxon>
        <taxon>Discoba</taxon>
        <taxon>Heterolobosea</taxon>
        <taxon>Tetramitia</taxon>
        <taxon>Eutetramitia</taxon>
        <taxon>Vahlkampfiidae</taxon>
        <taxon>Naegleria</taxon>
    </lineage>
</organism>
<dbReference type="InParanoid" id="D2VZT3"/>
<name>D2VZT3_NAEGR</name>
<sequence>MSIKQPFNFLANFSSLPPEIYQHILSFAIDPKLFRSKHETHSDIVFIANFQSLSKKISHSKEMQDYFNDFWWRVYECQGSISRKSLHDLELIKIDLMKRGELRRKVILARFIKFQTVKGTLKNAKNGAAEEYRMVVIGEEGVGKSALTIFYVVNIFVDLYDPTIEDSYRKVAQVDNRVALLEIMDTAGNQDFEAFKQNYTTFGNCFVAVCSVDNLETVKALRHRVEYIIKIKERPVNDTPIVFVINKVDLLETNRDETLNEFKKEINLIIKEFSLLNTSIVESSAKKGENINLIFEEGVRMERFYRVDSLPILQNVISKDSALLQEIKPSKRCFIM</sequence>
<protein>
    <submittedName>
        <fullName evidence="3">Ras family small GTPase</fullName>
    </submittedName>
</protein>
<keyword evidence="1" id="KW-0547">Nucleotide-binding</keyword>
<dbReference type="GO" id="GO:0003924">
    <property type="term" value="F:GTPase activity"/>
    <property type="evidence" value="ECO:0007669"/>
    <property type="project" value="InterPro"/>
</dbReference>
<dbReference type="GeneID" id="8857430"/>
<dbReference type="RefSeq" id="XP_002670370.1">
    <property type="nucleotide sequence ID" value="XM_002670324.1"/>
</dbReference>
<dbReference type="GO" id="GO:0016020">
    <property type="term" value="C:membrane"/>
    <property type="evidence" value="ECO:0007669"/>
    <property type="project" value="InterPro"/>
</dbReference>
<dbReference type="eggNOG" id="KOG0395">
    <property type="taxonomic scope" value="Eukaryota"/>
</dbReference>
<evidence type="ECO:0000256" key="1">
    <source>
        <dbReference type="ARBA" id="ARBA00022741"/>
    </source>
</evidence>
<dbReference type="SUPFAM" id="SSF52540">
    <property type="entry name" value="P-loop containing nucleoside triphosphate hydrolases"/>
    <property type="match status" value="1"/>
</dbReference>
<dbReference type="PROSITE" id="PS51421">
    <property type="entry name" value="RAS"/>
    <property type="match status" value="1"/>
</dbReference>
<proteinExistence type="predicted"/>
<dbReference type="InterPro" id="IPR020849">
    <property type="entry name" value="Small_GTPase_Ras-type"/>
</dbReference>
<dbReference type="InterPro" id="IPR027417">
    <property type="entry name" value="P-loop_NTPase"/>
</dbReference>
<dbReference type="PROSITE" id="PS51419">
    <property type="entry name" value="RAB"/>
    <property type="match status" value="1"/>
</dbReference>
<dbReference type="EMBL" id="GG738916">
    <property type="protein sequence ID" value="EFC37626.1"/>
    <property type="molecule type" value="Genomic_DNA"/>
</dbReference>
<accession>D2VZT3</accession>
<evidence type="ECO:0000313" key="3">
    <source>
        <dbReference type="EMBL" id="EFC37626.1"/>
    </source>
</evidence>
<dbReference type="STRING" id="5762.D2VZT3"/>
<dbReference type="GO" id="GO:0005525">
    <property type="term" value="F:GTP binding"/>
    <property type="evidence" value="ECO:0007669"/>
    <property type="project" value="UniProtKB-KW"/>
</dbReference>
<dbReference type="Gene3D" id="3.40.50.300">
    <property type="entry name" value="P-loop containing nucleotide triphosphate hydrolases"/>
    <property type="match status" value="1"/>
</dbReference>
<dbReference type="OrthoDB" id="18798at2759"/>
<dbReference type="GO" id="GO:0007165">
    <property type="term" value="P:signal transduction"/>
    <property type="evidence" value="ECO:0007669"/>
    <property type="project" value="InterPro"/>
</dbReference>
<evidence type="ECO:0000256" key="2">
    <source>
        <dbReference type="ARBA" id="ARBA00023134"/>
    </source>
</evidence>
<dbReference type="Proteomes" id="UP000006671">
    <property type="component" value="Unassembled WGS sequence"/>
</dbReference>
<dbReference type="SMART" id="SM00175">
    <property type="entry name" value="RAB"/>
    <property type="match status" value="1"/>
</dbReference>